<dbReference type="AlphaFoldDB" id="A0A8J7YD31"/>
<evidence type="ECO:0000313" key="1">
    <source>
        <dbReference type="EMBL" id="MBX0303302.1"/>
    </source>
</evidence>
<dbReference type="Proteomes" id="UP000783863">
    <property type="component" value="Unassembled WGS sequence"/>
</dbReference>
<evidence type="ECO:0000313" key="2">
    <source>
        <dbReference type="Proteomes" id="UP000783863"/>
    </source>
</evidence>
<comment type="caution">
    <text evidence="1">The sequence shown here is derived from an EMBL/GenBank/DDBJ whole genome shotgun (WGS) entry which is preliminary data.</text>
</comment>
<name>A0A8J7YD31_9EURY</name>
<gene>
    <name evidence="1" type="ORF">EGD98_06405</name>
</gene>
<reference evidence="1" key="1">
    <citation type="submission" date="2021-06" db="EMBL/GenBank/DDBJ databases">
        <title>Halomicroarcula sp. F24A a new haloarchaeum isolated from saline soil.</title>
        <authorList>
            <person name="Duran-Viseras A."/>
            <person name="Sanchez-Porro C."/>
            <person name="Ventosa A."/>
        </authorList>
    </citation>
    <scope>NUCLEOTIDE SEQUENCE</scope>
    <source>
        <strain evidence="1">F24A</strain>
    </source>
</reference>
<protein>
    <submittedName>
        <fullName evidence="1">ATP-binding protein</fullName>
    </submittedName>
</protein>
<accession>A0A8J7YD31</accession>
<dbReference type="EMBL" id="RKLQ01000001">
    <property type="protein sequence ID" value="MBX0303302.1"/>
    <property type="molecule type" value="Genomic_DNA"/>
</dbReference>
<keyword evidence="1" id="KW-0067">ATP-binding</keyword>
<dbReference type="RefSeq" id="WP_220587512.1">
    <property type="nucleotide sequence ID" value="NZ_RKLQ01000001.1"/>
</dbReference>
<dbReference type="GO" id="GO:0005524">
    <property type="term" value="F:ATP binding"/>
    <property type="evidence" value="ECO:0007669"/>
    <property type="project" value="UniProtKB-KW"/>
</dbReference>
<keyword evidence="2" id="KW-1185">Reference proteome</keyword>
<organism evidence="1 2">
    <name type="scientific">Haloarcula salinisoli</name>
    <dbReference type="NCBI Taxonomy" id="2487746"/>
    <lineage>
        <taxon>Archaea</taxon>
        <taxon>Methanobacteriati</taxon>
        <taxon>Methanobacteriota</taxon>
        <taxon>Stenosarchaea group</taxon>
        <taxon>Halobacteria</taxon>
        <taxon>Halobacteriales</taxon>
        <taxon>Haloarculaceae</taxon>
        <taxon>Haloarcula</taxon>
    </lineage>
</organism>
<sequence length="140" mass="15310">MMDGGDRVTSALDALYLVRRRLMHAEAEVETCDVAVSAVPDVFDVPFDGLWLYDSELLLPQGERGVLSIASEDADAVSQDERQVARVLSANIESALAIVKRIVEAHGWGMRAGDSVDRGARFGIFGQTRSVTPFQTESQR</sequence>
<proteinExistence type="predicted"/>
<keyword evidence="1" id="KW-0547">Nucleotide-binding</keyword>